<dbReference type="InterPro" id="IPR001128">
    <property type="entry name" value="Cyt_P450"/>
</dbReference>
<evidence type="ECO:0000256" key="5">
    <source>
        <dbReference type="ARBA" id="ARBA00023002"/>
    </source>
</evidence>
<dbReference type="InterPro" id="IPR036396">
    <property type="entry name" value="Cyt_P450_sf"/>
</dbReference>
<dbReference type="EMBL" id="CAMGYJ010000005">
    <property type="protein sequence ID" value="CAI0413595.1"/>
    <property type="molecule type" value="Genomic_DNA"/>
</dbReference>
<accession>A0AAV0JX57</accession>
<evidence type="ECO:0000256" key="1">
    <source>
        <dbReference type="ARBA" id="ARBA00001971"/>
    </source>
</evidence>
<organism evidence="9 10">
    <name type="scientific">Linum tenue</name>
    <dbReference type="NCBI Taxonomy" id="586396"/>
    <lineage>
        <taxon>Eukaryota</taxon>
        <taxon>Viridiplantae</taxon>
        <taxon>Streptophyta</taxon>
        <taxon>Embryophyta</taxon>
        <taxon>Tracheophyta</taxon>
        <taxon>Spermatophyta</taxon>
        <taxon>Magnoliopsida</taxon>
        <taxon>eudicotyledons</taxon>
        <taxon>Gunneridae</taxon>
        <taxon>Pentapetalae</taxon>
        <taxon>rosids</taxon>
        <taxon>fabids</taxon>
        <taxon>Malpighiales</taxon>
        <taxon>Linaceae</taxon>
        <taxon>Linum</taxon>
    </lineage>
</organism>
<evidence type="ECO:0008006" key="11">
    <source>
        <dbReference type="Google" id="ProtNLM"/>
    </source>
</evidence>
<dbReference type="Gene3D" id="1.10.630.10">
    <property type="entry name" value="Cytochrome P450"/>
    <property type="match status" value="2"/>
</dbReference>
<dbReference type="GO" id="GO:0005506">
    <property type="term" value="F:iron ion binding"/>
    <property type="evidence" value="ECO:0007669"/>
    <property type="project" value="InterPro"/>
</dbReference>
<evidence type="ECO:0000256" key="7">
    <source>
        <dbReference type="ARBA" id="ARBA00023033"/>
    </source>
</evidence>
<comment type="caution">
    <text evidence="9">The sequence shown here is derived from an EMBL/GenBank/DDBJ whole genome shotgun (WGS) entry which is preliminary data.</text>
</comment>
<dbReference type="GO" id="GO:0016705">
    <property type="term" value="F:oxidoreductase activity, acting on paired donors, with incorporation or reduction of molecular oxygen"/>
    <property type="evidence" value="ECO:0007669"/>
    <property type="project" value="InterPro"/>
</dbReference>
<keyword evidence="5 8" id="KW-0560">Oxidoreductase</keyword>
<keyword evidence="6 8" id="KW-0408">Iron</keyword>
<evidence type="ECO:0000256" key="4">
    <source>
        <dbReference type="ARBA" id="ARBA00022723"/>
    </source>
</evidence>
<comment type="similarity">
    <text evidence="2 8">Belongs to the cytochrome P450 family.</text>
</comment>
<dbReference type="InterPro" id="IPR002401">
    <property type="entry name" value="Cyt_P450_E_grp-I"/>
</dbReference>
<keyword evidence="3 8" id="KW-0349">Heme</keyword>
<dbReference type="PROSITE" id="PS00086">
    <property type="entry name" value="CYTOCHROME_P450"/>
    <property type="match status" value="2"/>
</dbReference>
<proteinExistence type="inferred from homology"/>
<dbReference type="PANTHER" id="PTHR47951:SF7">
    <property type="entry name" value="FLAVONOID 3',5'-HYDROXYLASE-LIKE ISOFORM X1"/>
    <property type="match status" value="1"/>
</dbReference>
<dbReference type="CDD" id="cd11073">
    <property type="entry name" value="CYP76-like"/>
    <property type="match status" value="1"/>
</dbReference>
<evidence type="ECO:0000256" key="2">
    <source>
        <dbReference type="ARBA" id="ARBA00010617"/>
    </source>
</evidence>
<dbReference type="PRINTS" id="PR00385">
    <property type="entry name" value="P450"/>
</dbReference>
<dbReference type="AlphaFoldDB" id="A0AAV0JX57"/>
<protein>
    <recommendedName>
        <fullName evidence="11">Cytochrome P450</fullName>
    </recommendedName>
</protein>
<dbReference type="GO" id="GO:0004497">
    <property type="term" value="F:monooxygenase activity"/>
    <property type="evidence" value="ECO:0007669"/>
    <property type="project" value="UniProtKB-KW"/>
</dbReference>
<name>A0AAV0JX57_9ROSI</name>
<dbReference type="FunFam" id="1.10.630.10:FF:000126">
    <property type="entry name" value="Predicted protein"/>
    <property type="match status" value="1"/>
</dbReference>
<dbReference type="PRINTS" id="PR00463">
    <property type="entry name" value="EP450I"/>
</dbReference>
<dbReference type="PANTHER" id="PTHR47951">
    <property type="entry name" value="OS08G0547900 PROTEIN"/>
    <property type="match status" value="1"/>
</dbReference>
<keyword evidence="4 8" id="KW-0479">Metal-binding</keyword>
<comment type="cofactor">
    <cofactor evidence="1">
        <name>heme</name>
        <dbReference type="ChEBI" id="CHEBI:30413"/>
    </cofactor>
</comment>
<dbReference type="GO" id="GO:0020037">
    <property type="term" value="F:heme binding"/>
    <property type="evidence" value="ECO:0007669"/>
    <property type="project" value="InterPro"/>
</dbReference>
<evidence type="ECO:0000313" key="10">
    <source>
        <dbReference type="Proteomes" id="UP001154282"/>
    </source>
</evidence>
<gene>
    <name evidence="9" type="ORF">LITE_LOCUS16000</name>
</gene>
<keyword evidence="7 8" id="KW-0503">Monooxygenase</keyword>
<reference evidence="9" key="1">
    <citation type="submission" date="2022-08" db="EMBL/GenBank/DDBJ databases">
        <authorList>
            <person name="Gutierrez-Valencia J."/>
        </authorList>
    </citation>
    <scope>NUCLEOTIDE SEQUENCE</scope>
</reference>
<evidence type="ECO:0000256" key="8">
    <source>
        <dbReference type="RuleBase" id="RU000461"/>
    </source>
</evidence>
<dbReference type="InterPro" id="IPR017972">
    <property type="entry name" value="Cyt_P450_CS"/>
</dbReference>
<keyword evidence="10" id="KW-1185">Reference proteome</keyword>
<evidence type="ECO:0000256" key="6">
    <source>
        <dbReference type="ARBA" id="ARBA00023004"/>
    </source>
</evidence>
<evidence type="ECO:0000256" key="3">
    <source>
        <dbReference type="ARBA" id="ARBA00022617"/>
    </source>
</evidence>
<dbReference type="Proteomes" id="UP001154282">
    <property type="component" value="Unassembled WGS sequence"/>
</dbReference>
<dbReference type="FunFam" id="1.10.630.10:FF:000007">
    <property type="entry name" value="Cytochrome P450 76C4"/>
    <property type="match status" value="1"/>
</dbReference>
<sequence>MLIEWAITELLNNEEVMIKVVQELDRIVGPKSLMDDHHLKELSYLNAVVKETCRLHLAMVARVAGQPCTIGGYSIPKGATVLINTWAIHRDPQLWADPLQFRPERFLNEVENGPRFSFTGSNFQYLPFGSGHRVCAGLNLAERLMNYVLASMLHSFEWKLPDGEERPDFSAIPLLLSTGLLLSRFLRRKQRAPLPPGPTGLPLVGYLPFLGTHLHREFTALAATYGPIYSLRLGRKLCMVVSSSSLVKEIVRDQDAIFANRDPPISAVVLTYGGDDVAFSNYGPLWKKLRKVFVREMLGGANLEECYGLRKQQVRSSVKEVHKRCSGGEAMDFGEMAFKTTTNAMLSMLWGGVAGDDEGFYGEFRELESEMLVLMGTPNVSDFIPALARFDLQGIEKKSKKLLDKFDEILSSVIEERLRAVEKRGGNGRKDFLQVLLDLNRNGGSDGESYVTTNQVKALLMDILVGGTDTTSTMLEWTMAQLVKHPDAMSKVYKELNEIVGQNDIVEESHLPNLTYLEAVIKETFRIHPALPLLVPRCPSRTCELGGYTIPKGTIVYLNAYALHTDPQLWEDPLEFKPDRFLSVEDDTKFDFQGNNFQFLPFGSGRRVCPGQPLAVNTLKYVLATLLHSFDWKLPAGTELELEDKFGIVIKKMNPLVLVPTPRLLNLELY</sequence>
<dbReference type="Pfam" id="PF00067">
    <property type="entry name" value="p450"/>
    <property type="match status" value="2"/>
</dbReference>
<evidence type="ECO:0000313" key="9">
    <source>
        <dbReference type="EMBL" id="CAI0413595.1"/>
    </source>
</evidence>
<dbReference type="SUPFAM" id="SSF48264">
    <property type="entry name" value="Cytochrome P450"/>
    <property type="match status" value="2"/>
</dbReference>